<organism evidence="1 2">
    <name type="scientific">Coffea arabica</name>
    <name type="common">Arabian coffee</name>
    <dbReference type="NCBI Taxonomy" id="13443"/>
    <lineage>
        <taxon>Eukaryota</taxon>
        <taxon>Viridiplantae</taxon>
        <taxon>Streptophyta</taxon>
        <taxon>Embryophyta</taxon>
        <taxon>Tracheophyta</taxon>
        <taxon>Spermatophyta</taxon>
        <taxon>Magnoliopsida</taxon>
        <taxon>eudicotyledons</taxon>
        <taxon>Gunneridae</taxon>
        <taxon>Pentapetalae</taxon>
        <taxon>asterids</taxon>
        <taxon>lamiids</taxon>
        <taxon>Gentianales</taxon>
        <taxon>Rubiaceae</taxon>
        <taxon>Ixoroideae</taxon>
        <taxon>Gardenieae complex</taxon>
        <taxon>Bertiereae - Coffeeae clade</taxon>
        <taxon>Coffeeae</taxon>
        <taxon>Coffea</taxon>
    </lineage>
</organism>
<protein>
    <recommendedName>
        <fullName evidence="3">Transposase MuDR plant domain-containing protein</fullName>
    </recommendedName>
</protein>
<reference evidence="2" key="1">
    <citation type="submission" date="2025-08" db="UniProtKB">
        <authorList>
            <consortium name="RefSeq"/>
        </authorList>
    </citation>
    <scope>IDENTIFICATION</scope>
    <source>
        <tissue evidence="2">Leaves</tissue>
    </source>
</reference>
<proteinExistence type="predicted"/>
<evidence type="ECO:0000313" key="1">
    <source>
        <dbReference type="Proteomes" id="UP001652660"/>
    </source>
</evidence>
<dbReference type="Proteomes" id="UP001652660">
    <property type="component" value="Chromosome 3e"/>
</dbReference>
<accession>A0ABM4X756</accession>
<keyword evidence="1" id="KW-1185">Reference proteome</keyword>
<dbReference type="RefSeq" id="XP_071939845.1">
    <property type="nucleotide sequence ID" value="XM_072083744.1"/>
</dbReference>
<evidence type="ECO:0000313" key="2">
    <source>
        <dbReference type="RefSeq" id="XP_071939845.1"/>
    </source>
</evidence>
<dbReference type="GeneID" id="140038400"/>
<name>A0ABM4X756_COFAR</name>
<evidence type="ECO:0008006" key="3">
    <source>
        <dbReference type="Google" id="ProtNLM"/>
    </source>
</evidence>
<sequence length="273" mass="31598">MVEIHLYFGGIFRSEPNTAYVGNYKLAIWKDKDPNELSIVGLWNDDIKLMNDAHLHLPVRVANANHTCEETTDKAESAVDKAGKSKNVEPNWLDKGLESIEDEDIFAVNPSKKEAAMSKLHVFALKGDLNSPKKLVARDQPTIEERETLAKYYSTCSRLQDSGNHVQQQPKEDFDGLNSEVRLETNWNEPVIPDEELLERTGSNGEKLEEYLDFDPKVEFNKPHFELKMGQKFKNFRLFRVALLEWNIRDGYETKWIRNDFYRIRAECERGCS</sequence>
<gene>
    <name evidence="2" type="primary">LOC140038400</name>
</gene>